<dbReference type="Proteomes" id="UP000026714">
    <property type="component" value="Unassembled WGS sequence"/>
</dbReference>
<dbReference type="Pfam" id="PF22396">
    <property type="entry name" value="DUF6976"/>
    <property type="match status" value="1"/>
</dbReference>
<name>A0A059KIB0_9BURK</name>
<keyword evidence="2" id="KW-1185">Reference proteome</keyword>
<dbReference type="eggNOG" id="ENOG502Z7SH">
    <property type="taxonomic scope" value="Bacteria"/>
</dbReference>
<dbReference type="PATRIC" id="fig|1286631.3.peg.3238"/>
<dbReference type="RefSeq" id="WP_037484327.1">
    <property type="nucleotide sequence ID" value="NZ_AZRA01000100.1"/>
</dbReference>
<dbReference type="InterPro" id="IPR054249">
    <property type="entry name" value="DUF6976"/>
</dbReference>
<dbReference type="EMBL" id="AZRA01000100">
    <property type="protein sequence ID" value="KDB51090.1"/>
    <property type="molecule type" value="Genomic_DNA"/>
</dbReference>
<reference evidence="1 2" key="1">
    <citation type="journal article" date="2014" name="FEMS Microbiol. Ecol.">
        <title>Sphaerotilus natans encrusted with nanoball-shaped Fe(III) oxide minerals formed by nitrate-reducing mixotrophic Fe(II) oxidation.</title>
        <authorList>
            <person name="Park S."/>
            <person name="Kim D.H."/>
            <person name="Lee J.H."/>
            <person name="Hur H.G."/>
        </authorList>
    </citation>
    <scope>NUCLEOTIDE SEQUENCE [LARGE SCALE GENOMIC DNA]</scope>
    <source>
        <strain evidence="1 2">DSM 6575</strain>
    </source>
</reference>
<comment type="caution">
    <text evidence="1">The sequence shown here is derived from an EMBL/GenBank/DDBJ whole genome shotgun (WGS) entry which is preliminary data.</text>
</comment>
<dbReference type="STRING" id="34103.SAMN05421778_12831"/>
<organism evidence="1 2">
    <name type="scientific">Sphaerotilus natans subsp. natans DSM 6575</name>
    <dbReference type="NCBI Taxonomy" id="1286631"/>
    <lineage>
        <taxon>Bacteria</taxon>
        <taxon>Pseudomonadati</taxon>
        <taxon>Pseudomonadota</taxon>
        <taxon>Betaproteobacteria</taxon>
        <taxon>Burkholderiales</taxon>
        <taxon>Sphaerotilaceae</taxon>
        <taxon>Sphaerotilus</taxon>
    </lineage>
</organism>
<accession>A0A059KIB0</accession>
<evidence type="ECO:0000313" key="2">
    <source>
        <dbReference type="Proteomes" id="UP000026714"/>
    </source>
</evidence>
<gene>
    <name evidence="1" type="ORF">X805_33170</name>
</gene>
<dbReference type="AlphaFoldDB" id="A0A059KIB0"/>
<protein>
    <submittedName>
        <fullName evidence="1">Uncharacterized protein</fullName>
    </submittedName>
</protein>
<sequence>MNELISVAAAAELIRNGTALSIAGTAGALRALPAGAWIGGTIPYFMVSGGGVVVGDDRVFVTDLSKVGAEVRLACYGPDELARITAEAFDNGFSLTIIPAGGQAHGRFAREATDSADAFLKPTVGWISGIHLDDMGRARALVFDGRSGREVEDGAVVAHIRLPDDKLASVEIVNIFEQDDGDVLRFDQVGFEATECTVNGERVNLAQYLAKRGATDGRLPLVGDYAGACINVSFQSIDVDKGQVAFYAPVFTGIDYRLARPVGDYTAEFRRRLAEYDATGAVFSCNCILNFLFGELEGKAIGGVEGPVTFGEIAYQLLNQTMVVVRVQ</sequence>
<evidence type="ECO:0000313" key="1">
    <source>
        <dbReference type="EMBL" id="KDB51090.1"/>
    </source>
</evidence>
<proteinExistence type="predicted"/>